<dbReference type="SUPFAM" id="SSF53474">
    <property type="entry name" value="alpha/beta-Hydrolases"/>
    <property type="match status" value="1"/>
</dbReference>
<feature type="domain" description="Alpha/beta hydrolase fold-3" evidence="2">
    <location>
        <begin position="79"/>
        <end position="283"/>
    </location>
</feature>
<name>A0A7W6BZ81_9SPHN</name>
<dbReference type="PANTHER" id="PTHR48081">
    <property type="entry name" value="AB HYDROLASE SUPERFAMILY PROTEIN C4A8.06C"/>
    <property type="match status" value="1"/>
</dbReference>
<keyword evidence="4" id="KW-1185">Reference proteome</keyword>
<protein>
    <submittedName>
        <fullName evidence="3">Acetyl esterase</fullName>
        <ecNumber evidence="3">3.1.1.-</ecNumber>
    </submittedName>
</protein>
<gene>
    <name evidence="3" type="ORF">GGR39_002270</name>
</gene>
<dbReference type="AlphaFoldDB" id="A0A7W6BZ81"/>
<proteinExistence type="predicted"/>
<dbReference type="Gene3D" id="3.40.50.1820">
    <property type="entry name" value="alpha/beta hydrolase"/>
    <property type="match status" value="1"/>
</dbReference>
<dbReference type="GO" id="GO:0016787">
    <property type="term" value="F:hydrolase activity"/>
    <property type="evidence" value="ECO:0007669"/>
    <property type="project" value="UniProtKB-KW"/>
</dbReference>
<dbReference type="InterPro" id="IPR013094">
    <property type="entry name" value="AB_hydrolase_3"/>
</dbReference>
<dbReference type="EC" id="3.1.1.-" evidence="3"/>
<organism evidence="3 4">
    <name type="scientific">Novosphingobium fluoreni</name>
    <dbReference type="NCBI Taxonomy" id="1391222"/>
    <lineage>
        <taxon>Bacteria</taxon>
        <taxon>Pseudomonadati</taxon>
        <taxon>Pseudomonadota</taxon>
        <taxon>Alphaproteobacteria</taxon>
        <taxon>Sphingomonadales</taxon>
        <taxon>Sphingomonadaceae</taxon>
        <taxon>Novosphingobium</taxon>
    </lineage>
</organism>
<evidence type="ECO:0000256" key="1">
    <source>
        <dbReference type="ARBA" id="ARBA00022801"/>
    </source>
</evidence>
<evidence type="ECO:0000313" key="3">
    <source>
        <dbReference type="EMBL" id="MBB3940613.1"/>
    </source>
</evidence>
<dbReference type="RefSeq" id="WP_183617211.1">
    <property type="nucleotide sequence ID" value="NZ_JACIDY010000005.1"/>
</dbReference>
<comment type="caution">
    <text evidence="3">The sequence shown here is derived from an EMBL/GenBank/DDBJ whole genome shotgun (WGS) entry which is preliminary data.</text>
</comment>
<reference evidence="3 4" key="1">
    <citation type="submission" date="2020-08" db="EMBL/GenBank/DDBJ databases">
        <title>Genomic Encyclopedia of Type Strains, Phase IV (KMG-IV): sequencing the most valuable type-strain genomes for metagenomic binning, comparative biology and taxonomic classification.</title>
        <authorList>
            <person name="Goeker M."/>
        </authorList>
    </citation>
    <scope>NUCLEOTIDE SEQUENCE [LARGE SCALE GENOMIC DNA]</scope>
    <source>
        <strain evidence="3 4">DSM 27568</strain>
    </source>
</reference>
<sequence>MAVNPDFQAILDRVNALPPTDFSRPPAELAAEMRAAPVNIPPLPNPVSVEVRKVKGGGGHLIPIRIYRPKTEQPHPVLISMHGGGWVRGSLDGDEFRSHFIAHEAGCAVVSVDYRLAPDHRYPAALEDCYDVTEWVADQAQVLGFDAARMGVMGDSAGGNLAAAVALKARDEGGPALSCQVLLYPICDHDFDRPSYIENAQGKLLTRELMQWFWDQYADDADRDQQYLSPLRARDLGGLPPALIITAQYDPLRDEGELYAQKLLEAGNTVEALRMDGLIHPFQTLAVLHADSIAAMQLMSRFASRQLV</sequence>
<dbReference type="InterPro" id="IPR029058">
    <property type="entry name" value="AB_hydrolase_fold"/>
</dbReference>
<dbReference type="Proteomes" id="UP000561459">
    <property type="component" value="Unassembled WGS sequence"/>
</dbReference>
<evidence type="ECO:0000313" key="4">
    <source>
        <dbReference type="Proteomes" id="UP000561459"/>
    </source>
</evidence>
<dbReference type="Pfam" id="PF07859">
    <property type="entry name" value="Abhydrolase_3"/>
    <property type="match status" value="1"/>
</dbReference>
<evidence type="ECO:0000259" key="2">
    <source>
        <dbReference type="Pfam" id="PF07859"/>
    </source>
</evidence>
<dbReference type="PANTHER" id="PTHR48081:SF8">
    <property type="entry name" value="ALPHA_BETA HYDROLASE FOLD-3 DOMAIN-CONTAINING PROTEIN-RELATED"/>
    <property type="match status" value="1"/>
</dbReference>
<keyword evidence="1 3" id="KW-0378">Hydrolase</keyword>
<accession>A0A7W6BZ81</accession>
<dbReference type="EMBL" id="JACIDY010000005">
    <property type="protein sequence ID" value="MBB3940613.1"/>
    <property type="molecule type" value="Genomic_DNA"/>
</dbReference>
<dbReference type="InterPro" id="IPR050300">
    <property type="entry name" value="GDXG_lipolytic_enzyme"/>
</dbReference>